<dbReference type="SUPFAM" id="SSF51197">
    <property type="entry name" value="Clavaminate synthase-like"/>
    <property type="match status" value="1"/>
</dbReference>
<evidence type="ECO:0000313" key="9">
    <source>
        <dbReference type="Proteomes" id="UP000031549"/>
    </source>
</evidence>
<keyword evidence="3" id="KW-0479">Metal-binding</keyword>
<dbReference type="InterPro" id="IPR051178">
    <property type="entry name" value="TfdA_dioxygenase"/>
</dbReference>
<dbReference type="InterPro" id="IPR042098">
    <property type="entry name" value="TauD-like_sf"/>
</dbReference>
<sequence>MHTQSKIMIRPLTSFLGAEIEGVDASKKITPDILAQLNSTLIEHQLLVLRHQNLSVEQQIAFSRNFGEMEQFSPHPHYLNYPEIFPVSNREEDGYPNVGHYWHHDGSFLETPTSLSLFYFLKAPLQGGDFLFNNMYHAYESLPETLKKQVEGLETIHRNGVVHSLVRKHPITGRKALYINMGLTVGIVGLSHQQSVGIIRDLNRHLNHPEYVYHHKLQVGDLIICDNASVAHFATYADPQYPQLQRRTTVSGTVKF</sequence>
<dbReference type="PANTHER" id="PTHR43779:SF3">
    <property type="entry name" value="(3R)-3-[(CARBOXYMETHYL)AMINO]FATTY ACID OXYGENASE_DECARBOXYLASE"/>
    <property type="match status" value="1"/>
</dbReference>
<dbReference type="InterPro" id="IPR003819">
    <property type="entry name" value="TauD/TfdA-like"/>
</dbReference>
<protein>
    <submittedName>
        <fullName evidence="8">TauD/TfdA family dioxygenase</fullName>
    </submittedName>
</protein>
<dbReference type="Gene3D" id="3.60.130.10">
    <property type="entry name" value="Clavaminate synthase-like"/>
    <property type="match status" value="1"/>
</dbReference>
<evidence type="ECO:0000256" key="6">
    <source>
        <dbReference type="ARBA" id="ARBA00023004"/>
    </source>
</evidence>
<comment type="caution">
    <text evidence="8">The sequence shown here is derived from an EMBL/GenBank/DDBJ whole genome shotgun (WGS) entry which is preliminary data.</text>
</comment>
<evidence type="ECO:0000256" key="1">
    <source>
        <dbReference type="ARBA" id="ARBA00001954"/>
    </source>
</evidence>
<evidence type="ECO:0000256" key="3">
    <source>
        <dbReference type="ARBA" id="ARBA00022723"/>
    </source>
</evidence>
<dbReference type="GO" id="GO:0046872">
    <property type="term" value="F:metal ion binding"/>
    <property type="evidence" value="ECO:0007669"/>
    <property type="project" value="UniProtKB-KW"/>
</dbReference>
<evidence type="ECO:0000313" key="8">
    <source>
        <dbReference type="EMBL" id="NEU77313.1"/>
    </source>
</evidence>
<dbReference type="RefSeq" id="WP_163519441.1">
    <property type="nucleotide sequence ID" value="NZ_JTCM02000176.1"/>
</dbReference>
<evidence type="ECO:0000256" key="2">
    <source>
        <dbReference type="ARBA" id="ARBA00005896"/>
    </source>
</evidence>
<dbReference type="GO" id="GO:0051213">
    <property type="term" value="F:dioxygenase activity"/>
    <property type="evidence" value="ECO:0007669"/>
    <property type="project" value="UniProtKB-KW"/>
</dbReference>
<name>A0A846HKE8_9CYAN</name>
<dbReference type="Pfam" id="PF02668">
    <property type="entry name" value="TauD"/>
    <property type="match status" value="1"/>
</dbReference>
<reference evidence="8 9" key="1">
    <citation type="journal article" date="2015" name="Genome Announc.">
        <title>Draft Genome Sequence of Cyanobacterium Hassallia byssoidea Strain VB512170, Isolated from Monuments in India.</title>
        <authorList>
            <person name="Singh D."/>
            <person name="Chandrababunaidu M.M."/>
            <person name="Panda A."/>
            <person name="Sen D."/>
            <person name="Bhattacharyya S."/>
            <person name="Adhikary S.P."/>
            <person name="Tripathy S."/>
        </authorList>
    </citation>
    <scope>NUCLEOTIDE SEQUENCE [LARGE SCALE GENOMIC DNA]</scope>
    <source>
        <strain evidence="8 9">VB512170</strain>
    </source>
</reference>
<keyword evidence="6" id="KW-0408">Iron</keyword>
<evidence type="ECO:0000256" key="4">
    <source>
        <dbReference type="ARBA" id="ARBA00022964"/>
    </source>
</evidence>
<dbReference type="AlphaFoldDB" id="A0A846HKE8"/>
<dbReference type="EMBL" id="JTCM02000176">
    <property type="protein sequence ID" value="NEU77313.1"/>
    <property type="molecule type" value="Genomic_DNA"/>
</dbReference>
<organism evidence="8 9">
    <name type="scientific">Hassallia byssoidea VB512170</name>
    <dbReference type="NCBI Taxonomy" id="1304833"/>
    <lineage>
        <taxon>Bacteria</taxon>
        <taxon>Bacillati</taxon>
        <taxon>Cyanobacteriota</taxon>
        <taxon>Cyanophyceae</taxon>
        <taxon>Nostocales</taxon>
        <taxon>Tolypothrichaceae</taxon>
        <taxon>Hassallia</taxon>
    </lineage>
</organism>
<feature type="domain" description="TauD/TfdA-like" evidence="7">
    <location>
        <begin position="9"/>
        <end position="242"/>
    </location>
</feature>
<dbReference type="Proteomes" id="UP000031549">
    <property type="component" value="Unassembled WGS sequence"/>
</dbReference>
<keyword evidence="5" id="KW-0560">Oxidoreductase</keyword>
<proteinExistence type="inferred from homology"/>
<keyword evidence="4 8" id="KW-0223">Dioxygenase</keyword>
<comment type="similarity">
    <text evidence="2">Belongs to the TfdA dioxygenase family.</text>
</comment>
<evidence type="ECO:0000256" key="5">
    <source>
        <dbReference type="ARBA" id="ARBA00023002"/>
    </source>
</evidence>
<accession>A0A846HKE8</accession>
<dbReference type="PANTHER" id="PTHR43779">
    <property type="entry name" value="DIOXYGENASE RV0097-RELATED"/>
    <property type="match status" value="1"/>
</dbReference>
<gene>
    <name evidence="8" type="ORF">PI95_033740</name>
</gene>
<comment type="cofactor">
    <cofactor evidence="1">
        <name>Fe(2+)</name>
        <dbReference type="ChEBI" id="CHEBI:29033"/>
    </cofactor>
</comment>
<keyword evidence="9" id="KW-1185">Reference proteome</keyword>
<evidence type="ECO:0000259" key="7">
    <source>
        <dbReference type="Pfam" id="PF02668"/>
    </source>
</evidence>